<organism evidence="1 2">
    <name type="scientific">Nitratireductor indicus C115</name>
    <dbReference type="NCBI Taxonomy" id="1231190"/>
    <lineage>
        <taxon>Bacteria</taxon>
        <taxon>Pseudomonadati</taxon>
        <taxon>Pseudomonadota</taxon>
        <taxon>Alphaproteobacteria</taxon>
        <taxon>Hyphomicrobiales</taxon>
        <taxon>Phyllobacteriaceae</taxon>
        <taxon>Nitratireductor</taxon>
    </lineage>
</organism>
<keyword evidence="2" id="KW-1185">Reference proteome</keyword>
<comment type="caution">
    <text evidence="1">The sequence shown here is derived from an EMBL/GenBank/DDBJ whole genome shotgun (WGS) entry which is preliminary data.</text>
</comment>
<dbReference type="STRING" id="721133.SAMN05216176_101468"/>
<dbReference type="GO" id="GO:0019058">
    <property type="term" value="P:viral life cycle"/>
    <property type="evidence" value="ECO:0007669"/>
    <property type="project" value="InterPro"/>
</dbReference>
<reference evidence="1 2" key="1">
    <citation type="journal article" date="2012" name="J. Bacteriol.">
        <title>Genome Sequence of Nitratireductor indicus Type Strain C115.</title>
        <authorList>
            <person name="Lai Q."/>
            <person name="Li G."/>
            <person name="Yu Z."/>
            <person name="Shao Z."/>
        </authorList>
    </citation>
    <scope>NUCLEOTIDE SEQUENCE [LARGE SCALE GENOMIC DNA]</scope>
    <source>
        <strain evidence="1 2">C115</strain>
    </source>
</reference>
<dbReference type="eggNOG" id="ENOG502ZKXZ">
    <property type="taxonomic scope" value="Bacteria"/>
</dbReference>
<dbReference type="EMBL" id="AMSI01000002">
    <property type="protein sequence ID" value="EKF43989.1"/>
    <property type="molecule type" value="Genomic_DNA"/>
</dbReference>
<dbReference type="Proteomes" id="UP000007374">
    <property type="component" value="Unassembled WGS sequence"/>
</dbReference>
<dbReference type="RefSeq" id="WP_009756123.1">
    <property type="nucleotide sequence ID" value="NZ_AMSI01000002.1"/>
</dbReference>
<dbReference type="Gene3D" id="3.30.1580.10">
    <property type="entry name" value="Head-to-tail joining protein W"/>
    <property type="match status" value="1"/>
</dbReference>
<evidence type="ECO:0000313" key="2">
    <source>
        <dbReference type="Proteomes" id="UP000007374"/>
    </source>
</evidence>
<dbReference type="Pfam" id="PF02831">
    <property type="entry name" value="gpW"/>
    <property type="match status" value="1"/>
</dbReference>
<dbReference type="OrthoDB" id="7916639at2"/>
<accession>K2P1F9</accession>
<proteinExistence type="predicted"/>
<dbReference type="InterPro" id="IPR036626">
    <property type="entry name" value="GpW_sf"/>
</dbReference>
<dbReference type="AlphaFoldDB" id="K2P1F9"/>
<dbReference type="SUPFAM" id="SSF64210">
    <property type="entry name" value="Head-to-tail joining protein W, gpW"/>
    <property type="match status" value="1"/>
</dbReference>
<dbReference type="PATRIC" id="fig|1231190.3.peg.885"/>
<gene>
    <name evidence="1" type="ORF">NA8A_04235</name>
</gene>
<evidence type="ECO:0000313" key="1">
    <source>
        <dbReference type="EMBL" id="EKF43989.1"/>
    </source>
</evidence>
<dbReference type="InterPro" id="IPR004174">
    <property type="entry name" value="GpW"/>
</dbReference>
<sequence length="78" mass="8414">MALTPERRAALAAQLEKARAAEFKLETGSLTASVSYEGEQVTFSAANRASLRAFIRRLEAQLGQRASGRARSRGVTFG</sequence>
<protein>
    <submittedName>
        <fullName evidence="1">Head-to-tail joining protein W gpW family protein</fullName>
    </submittedName>
</protein>
<name>K2P1F9_9HYPH</name>